<reference evidence="1" key="1">
    <citation type="journal article" date="2014" name="Front. Microbiol.">
        <title>High frequency of phylogenetically diverse reductive dehalogenase-homologous genes in deep subseafloor sedimentary metagenomes.</title>
        <authorList>
            <person name="Kawai M."/>
            <person name="Futagami T."/>
            <person name="Toyoda A."/>
            <person name="Takaki Y."/>
            <person name="Nishi S."/>
            <person name="Hori S."/>
            <person name="Arai W."/>
            <person name="Tsubouchi T."/>
            <person name="Morono Y."/>
            <person name="Uchiyama I."/>
            <person name="Ito T."/>
            <person name="Fujiyama A."/>
            <person name="Inagaki F."/>
            <person name="Takami H."/>
        </authorList>
    </citation>
    <scope>NUCLEOTIDE SEQUENCE</scope>
    <source>
        <strain evidence="1">Expedition CK06-06</strain>
    </source>
</reference>
<feature type="non-terminal residue" evidence="1">
    <location>
        <position position="1"/>
    </location>
</feature>
<dbReference type="EMBL" id="BARS01030506">
    <property type="protein sequence ID" value="GAG22619.1"/>
    <property type="molecule type" value="Genomic_DNA"/>
</dbReference>
<organism evidence="1">
    <name type="scientific">marine sediment metagenome</name>
    <dbReference type="NCBI Taxonomy" id="412755"/>
    <lineage>
        <taxon>unclassified sequences</taxon>
        <taxon>metagenomes</taxon>
        <taxon>ecological metagenomes</taxon>
    </lineage>
</organism>
<gene>
    <name evidence="1" type="ORF">S01H1_47580</name>
</gene>
<proteinExistence type="predicted"/>
<name>X0VW32_9ZZZZ</name>
<protein>
    <submittedName>
        <fullName evidence="1">Uncharacterized protein</fullName>
    </submittedName>
</protein>
<accession>X0VW32</accession>
<sequence>DQGVVKVTIGDVTEEYKDTVSSNTQLCSKARTLLNAAGLIKVAGGWA</sequence>
<dbReference type="AlphaFoldDB" id="X0VW32"/>
<evidence type="ECO:0000313" key="1">
    <source>
        <dbReference type="EMBL" id="GAG22619.1"/>
    </source>
</evidence>
<comment type="caution">
    <text evidence="1">The sequence shown here is derived from an EMBL/GenBank/DDBJ whole genome shotgun (WGS) entry which is preliminary data.</text>
</comment>